<evidence type="ECO:0000256" key="2">
    <source>
        <dbReference type="ARBA" id="ARBA00023002"/>
    </source>
</evidence>
<dbReference type="InterPro" id="IPR020904">
    <property type="entry name" value="Sc_DH/Rdtase_CS"/>
</dbReference>
<dbReference type="PRINTS" id="PR00080">
    <property type="entry name" value="SDRFAMILY"/>
</dbReference>
<evidence type="ECO:0000313" key="4">
    <source>
        <dbReference type="EMBL" id="KAA1192602.1"/>
    </source>
</evidence>
<dbReference type="InterPro" id="IPR036291">
    <property type="entry name" value="NAD(P)-bd_dom_sf"/>
</dbReference>
<sequence>MDLQNKVAIITGGSGGLGMAAAKAYLAKGAKVAVFDLQEGDAGALAEANPGQIKYYETNVTSEENVAANINQVVEDFGAIDVCINCAGFGPSAKTYSSRKGPHPLDQFQNVINVNLVGTFNVLRLAVEKMSANEGEEKGVIINTASVAYMDGQKGQAAYSASKAGIVGMTLPIARDLAELGVRINVIAPGLMGTPAMMAMPEDFRQGLERLVQYPKRLGQPEEFALLATQIAENPYLNGETIRLDGAIRM</sequence>
<reference evidence="4 5" key="1">
    <citation type="submission" date="2019-09" db="EMBL/GenBank/DDBJ databases">
        <authorList>
            <person name="Chen X.-Y."/>
        </authorList>
    </citation>
    <scope>NUCLEOTIDE SEQUENCE [LARGE SCALE GENOMIC DNA]</scope>
    <source>
        <strain evidence="4 5">NY5</strain>
    </source>
</reference>
<dbReference type="RefSeq" id="WP_149610885.1">
    <property type="nucleotide sequence ID" value="NZ_VTUX01000003.1"/>
</dbReference>
<dbReference type="PRINTS" id="PR00081">
    <property type="entry name" value="GDHRDH"/>
</dbReference>
<comment type="similarity">
    <text evidence="1 3">Belongs to the short-chain dehydrogenases/reductases (SDR) family.</text>
</comment>
<evidence type="ECO:0000256" key="1">
    <source>
        <dbReference type="ARBA" id="ARBA00006484"/>
    </source>
</evidence>
<proteinExistence type="inferred from homology"/>
<dbReference type="PANTHER" id="PTHR43658:SF8">
    <property type="entry name" value="17-BETA-HYDROXYSTEROID DEHYDROGENASE 14-RELATED"/>
    <property type="match status" value="1"/>
</dbReference>
<dbReference type="PANTHER" id="PTHR43658">
    <property type="entry name" value="SHORT-CHAIN DEHYDROGENASE/REDUCTASE"/>
    <property type="match status" value="1"/>
</dbReference>
<accession>A0A5B0WZW8</accession>
<dbReference type="Pfam" id="PF00106">
    <property type="entry name" value="adh_short"/>
    <property type="match status" value="1"/>
</dbReference>
<dbReference type="Proteomes" id="UP000323708">
    <property type="component" value="Unassembled WGS sequence"/>
</dbReference>
<evidence type="ECO:0000256" key="3">
    <source>
        <dbReference type="RuleBase" id="RU000363"/>
    </source>
</evidence>
<organism evidence="4 5">
    <name type="scientific">Pseudohalioglobus sediminis</name>
    <dbReference type="NCBI Taxonomy" id="2606449"/>
    <lineage>
        <taxon>Bacteria</taxon>
        <taxon>Pseudomonadati</taxon>
        <taxon>Pseudomonadota</taxon>
        <taxon>Gammaproteobacteria</taxon>
        <taxon>Cellvibrionales</taxon>
        <taxon>Halieaceae</taxon>
        <taxon>Pseudohalioglobus</taxon>
    </lineage>
</organism>
<dbReference type="AlphaFoldDB" id="A0A5B0WZW8"/>
<protein>
    <submittedName>
        <fullName evidence="4">SDR family NAD(P)-dependent oxidoreductase</fullName>
    </submittedName>
</protein>
<name>A0A5B0WZW8_9GAMM</name>
<dbReference type="FunFam" id="3.40.50.720:FF:000173">
    <property type="entry name" value="3-oxoacyl-[acyl-carrier protein] reductase"/>
    <property type="match status" value="1"/>
</dbReference>
<keyword evidence="2" id="KW-0560">Oxidoreductase</keyword>
<evidence type="ECO:0000313" key="5">
    <source>
        <dbReference type="Proteomes" id="UP000323708"/>
    </source>
</evidence>
<dbReference type="SUPFAM" id="SSF51735">
    <property type="entry name" value="NAD(P)-binding Rossmann-fold domains"/>
    <property type="match status" value="1"/>
</dbReference>
<dbReference type="Gene3D" id="3.40.50.720">
    <property type="entry name" value="NAD(P)-binding Rossmann-like Domain"/>
    <property type="match status" value="1"/>
</dbReference>
<dbReference type="EMBL" id="VTUX01000003">
    <property type="protein sequence ID" value="KAA1192602.1"/>
    <property type="molecule type" value="Genomic_DNA"/>
</dbReference>
<dbReference type="PROSITE" id="PS00061">
    <property type="entry name" value="ADH_SHORT"/>
    <property type="match status" value="1"/>
</dbReference>
<gene>
    <name evidence="4" type="ORF">F0M18_08020</name>
</gene>
<keyword evidence="5" id="KW-1185">Reference proteome</keyword>
<dbReference type="InterPro" id="IPR002347">
    <property type="entry name" value="SDR_fam"/>
</dbReference>
<dbReference type="GO" id="GO:0016491">
    <property type="term" value="F:oxidoreductase activity"/>
    <property type="evidence" value="ECO:0007669"/>
    <property type="project" value="UniProtKB-KW"/>
</dbReference>
<comment type="caution">
    <text evidence="4">The sequence shown here is derived from an EMBL/GenBank/DDBJ whole genome shotgun (WGS) entry which is preliminary data.</text>
</comment>